<proteinExistence type="predicted"/>
<sequence length="93" mass="9746">MTSESMASLEQEATDSSESGARRGGDMPATVQESVQSFLGAVRDKITGPSGGGATAKAKGFAADKTGGHAVRARRLGDGEERREERIHVTARR</sequence>
<protein>
    <submittedName>
        <fullName evidence="2">Uncharacterized protein</fullName>
    </submittedName>
</protein>
<evidence type="ECO:0000313" key="2">
    <source>
        <dbReference type="EnsemblPlants" id="OMERI01G28610.1"/>
    </source>
</evidence>
<dbReference type="AlphaFoldDB" id="A0A0E0C7Y0"/>
<feature type="compositionally biased region" description="Basic and acidic residues" evidence="1">
    <location>
        <begin position="75"/>
        <end position="93"/>
    </location>
</feature>
<organism evidence="2">
    <name type="scientific">Oryza meridionalis</name>
    <dbReference type="NCBI Taxonomy" id="40149"/>
    <lineage>
        <taxon>Eukaryota</taxon>
        <taxon>Viridiplantae</taxon>
        <taxon>Streptophyta</taxon>
        <taxon>Embryophyta</taxon>
        <taxon>Tracheophyta</taxon>
        <taxon>Spermatophyta</taxon>
        <taxon>Magnoliopsida</taxon>
        <taxon>Liliopsida</taxon>
        <taxon>Poales</taxon>
        <taxon>Poaceae</taxon>
        <taxon>BOP clade</taxon>
        <taxon>Oryzoideae</taxon>
        <taxon>Oryzeae</taxon>
        <taxon>Oryzinae</taxon>
        <taxon>Oryza</taxon>
    </lineage>
</organism>
<feature type="region of interest" description="Disordered" evidence="1">
    <location>
        <begin position="1"/>
        <end position="93"/>
    </location>
</feature>
<accession>A0A0E0C7Y0</accession>
<feature type="compositionally biased region" description="Low complexity" evidence="1">
    <location>
        <begin position="55"/>
        <end position="65"/>
    </location>
</feature>
<evidence type="ECO:0000256" key="1">
    <source>
        <dbReference type="SAM" id="MobiDB-lite"/>
    </source>
</evidence>
<dbReference type="STRING" id="40149.A0A0E0C7Y0"/>
<keyword evidence="3" id="KW-1185">Reference proteome</keyword>
<dbReference type="EnsemblPlants" id="OMERI01G28610.1">
    <property type="protein sequence ID" value="OMERI01G28610.1"/>
    <property type="gene ID" value="OMERI01G28610"/>
</dbReference>
<dbReference type="HOGENOM" id="CLU_2403313_0_0_1"/>
<dbReference type="Proteomes" id="UP000008021">
    <property type="component" value="Chromosome 1"/>
</dbReference>
<dbReference type="Gramene" id="OMERI01G28610.1">
    <property type="protein sequence ID" value="OMERI01G28610.1"/>
    <property type="gene ID" value="OMERI01G28610"/>
</dbReference>
<reference evidence="2" key="1">
    <citation type="submission" date="2015-04" db="UniProtKB">
        <authorList>
            <consortium name="EnsemblPlants"/>
        </authorList>
    </citation>
    <scope>IDENTIFICATION</scope>
</reference>
<reference evidence="2" key="2">
    <citation type="submission" date="2018-05" db="EMBL/GenBank/DDBJ databases">
        <title>OmerRS3 (Oryza meridionalis Reference Sequence Version 3).</title>
        <authorList>
            <person name="Zhang J."/>
            <person name="Kudrna D."/>
            <person name="Lee S."/>
            <person name="Talag J."/>
            <person name="Welchert J."/>
            <person name="Wing R.A."/>
        </authorList>
    </citation>
    <scope>NUCLEOTIDE SEQUENCE [LARGE SCALE GENOMIC DNA]</scope>
    <source>
        <strain evidence="2">cv. OR44</strain>
    </source>
</reference>
<evidence type="ECO:0000313" key="3">
    <source>
        <dbReference type="Proteomes" id="UP000008021"/>
    </source>
</evidence>
<name>A0A0E0C7Y0_9ORYZ</name>